<dbReference type="PANTHER" id="PTHR30002">
    <property type="entry name" value="EPOXYQUEUOSINE REDUCTASE"/>
    <property type="match status" value="1"/>
</dbReference>
<dbReference type="InterPro" id="IPR013542">
    <property type="entry name" value="QueG_DUF1730"/>
</dbReference>
<feature type="binding site" evidence="9">
    <location>
        <position position="175"/>
    </location>
    <ligand>
        <name>cob(II)alamin</name>
        <dbReference type="ChEBI" id="CHEBI:16304"/>
    </ligand>
</feature>
<keyword evidence="2 9" id="KW-0963">Cytoplasm</keyword>
<keyword evidence="4 9" id="KW-0479">Metal-binding</keyword>
<evidence type="ECO:0000313" key="14">
    <source>
        <dbReference type="Proteomes" id="UP001060104"/>
    </source>
</evidence>
<dbReference type="Proteomes" id="UP000095606">
    <property type="component" value="Unassembled WGS sequence"/>
</dbReference>
<organism evidence="11 13">
    <name type="scientific">Bacteroides faecis</name>
    <dbReference type="NCBI Taxonomy" id="674529"/>
    <lineage>
        <taxon>Bacteria</taxon>
        <taxon>Pseudomonadati</taxon>
        <taxon>Bacteroidota</taxon>
        <taxon>Bacteroidia</taxon>
        <taxon>Bacteroidales</taxon>
        <taxon>Bacteroidaceae</taxon>
        <taxon>Bacteroides</taxon>
    </lineage>
</organism>
<feature type="binding site" evidence="9">
    <location>
        <position position="251"/>
    </location>
    <ligand>
        <name>[4Fe-4S] cluster</name>
        <dbReference type="ChEBI" id="CHEBI:49883"/>
        <label>2</label>
    </ligand>
</feature>
<dbReference type="Proteomes" id="UP001060104">
    <property type="component" value="Chromosome"/>
</dbReference>
<feature type="binding site" evidence="9">
    <location>
        <position position="164"/>
    </location>
    <ligand>
        <name>cob(II)alamin</name>
        <dbReference type="ChEBI" id="CHEBI:16304"/>
    </ligand>
</feature>
<comment type="function">
    <text evidence="9">Catalyzes the conversion of epoxyqueuosine (oQ) to queuosine (Q), which is a hypermodified base found in the wobble positions of tRNA(Asp), tRNA(Asn), tRNA(His) and tRNA(Tyr).</text>
</comment>
<dbReference type="EMBL" id="CP103141">
    <property type="protein sequence ID" value="UVQ75801.1"/>
    <property type="molecule type" value="Genomic_DNA"/>
</dbReference>
<accession>A0A174LKF7</accession>
<comment type="catalytic activity">
    <reaction evidence="9">
        <text>epoxyqueuosine(34) in tRNA + AH2 = queuosine(34) in tRNA + A + H2O</text>
        <dbReference type="Rhea" id="RHEA:32159"/>
        <dbReference type="Rhea" id="RHEA-COMP:18571"/>
        <dbReference type="Rhea" id="RHEA-COMP:18582"/>
        <dbReference type="ChEBI" id="CHEBI:13193"/>
        <dbReference type="ChEBI" id="CHEBI:15377"/>
        <dbReference type="ChEBI" id="CHEBI:17499"/>
        <dbReference type="ChEBI" id="CHEBI:194431"/>
        <dbReference type="ChEBI" id="CHEBI:194443"/>
        <dbReference type="EC" id="1.17.99.6"/>
    </reaction>
</comment>
<evidence type="ECO:0000313" key="12">
    <source>
        <dbReference type="EMBL" id="UVQ75801.1"/>
    </source>
</evidence>
<dbReference type="GO" id="GO:0031419">
    <property type="term" value="F:cobalamin binding"/>
    <property type="evidence" value="ECO:0007669"/>
    <property type="project" value="UniProtKB-KW"/>
</dbReference>
<proteinExistence type="inferred from homology"/>
<evidence type="ECO:0000256" key="7">
    <source>
        <dbReference type="ARBA" id="ARBA00023004"/>
    </source>
</evidence>
<dbReference type="GO" id="GO:0046872">
    <property type="term" value="F:metal ion binding"/>
    <property type="evidence" value="ECO:0007669"/>
    <property type="project" value="UniProtKB-KW"/>
</dbReference>
<keyword evidence="7 9" id="KW-0408">Iron</keyword>
<keyword evidence="5 9" id="KW-0671">Queuosine biosynthesis</keyword>
<comment type="similarity">
    <text evidence="9">Belongs to the QueG family.</text>
</comment>
<dbReference type="PROSITE" id="PS51379">
    <property type="entry name" value="4FE4S_FER_2"/>
    <property type="match status" value="1"/>
</dbReference>
<dbReference type="EC" id="1.17.99.6" evidence="9"/>
<feature type="binding site" evidence="9">
    <location>
        <position position="161"/>
    </location>
    <ligand>
        <name>cob(II)alamin</name>
        <dbReference type="ChEBI" id="CHEBI:16304"/>
    </ligand>
</feature>
<keyword evidence="9" id="KW-0170">Cobalt</keyword>
<protein>
    <recommendedName>
        <fullName evidence="9">Epoxyqueuosine reductase</fullName>
        <ecNumber evidence="9">1.17.99.6</ecNumber>
    </recommendedName>
    <alternativeName>
        <fullName evidence="9">Queuosine biosynthesis protein QueG</fullName>
    </alternativeName>
</protein>
<feature type="binding site" evidence="9">
    <location>
        <position position="221"/>
    </location>
    <ligand>
        <name>[4Fe-4S] cluster</name>
        <dbReference type="ChEBI" id="CHEBI:49883"/>
        <label>2</label>
    </ligand>
</feature>
<keyword evidence="3 9" id="KW-0819">tRNA processing</keyword>
<feature type="domain" description="4Fe-4S ferredoxin-type" evidence="10">
    <location>
        <begin position="183"/>
        <end position="215"/>
    </location>
</feature>
<feature type="binding site" evidence="9">
    <location>
        <position position="205"/>
    </location>
    <ligand>
        <name>[4Fe-4S] cluster</name>
        <dbReference type="ChEBI" id="CHEBI:49883"/>
        <label>2</label>
    </ligand>
</feature>
<comment type="cofactor">
    <cofactor evidence="9">
        <name>[4Fe-4S] cluster</name>
        <dbReference type="ChEBI" id="CHEBI:49883"/>
    </cofactor>
    <text evidence="9">Binds 2 [4Fe-4S] clusters per monomer.</text>
</comment>
<dbReference type="GeneID" id="69588051"/>
<dbReference type="SUPFAM" id="SSF46548">
    <property type="entry name" value="alpha-helical ferredoxin"/>
    <property type="match status" value="1"/>
</dbReference>
<dbReference type="EMBL" id="CZAE01000009">
    <property type="protein sequence ID" value="CUP24603.1"/>
    <property type="molecule type" value="Genomic_DNA"/>
</dbReference>
<dbReference type="GO" id="GO:0005737">
    <property type="term" value="C:cytoplasm"/>
    <property type="evidence" value="ECO:0007669"/>
    <property type="project" value="UniProtKB-SubCell"/>
</dbReference>
<feature type="binding site" evidence="9">
    <location>
        <begin position="248"/>
        <end position="249"/>
    </location>
    <ligand>
        <name>cob(II)alamin</name>
        <dbReference type="ChEBI" id="CHEBI:16304"/>
    </ligand>
</feature>
<feature type="binding site" evidence="9">
    <location>
        <position position="198"/>
    </location>
    <ligand>
        <name>[4Fe-4S] cluster</name>
        <dbReference type="ChEBI" id="CHEBI:49883"/>
        <label>1</label>
    </ligand>
</feature>
<evidence type="ECO:0000259" key="10">
    <source>
        <dbReference type="PROSITE" id="PS51379"/>
    </source>
</evidence>
<gene>
    <name evidence="9 11" type="primary">queG</name>
    <name evidence="11" type="ORF">ERS852461_02160</name>
    <name evidence="12" type="ORF">NXY30_05215</name>
</gene>
<evidence type="ECO:0000313" key="11">
    <source>
        <dbReference type="EMBL" id="CUP24603.1"/>
    </source>
</evidence>
<dbReference type="PROSITE" id="PS00198">
    <property type="entry name" value="4FE4S_FER_1"/>
    <property type="match status" value="1"/>
</dbReference>
<keyword evidence="1 9" id="KW-0004">4Fe-4S</keyword>
<sequence length="326" mass="37035">MKKLLSSDRIKAEALRLGFSACGLAPAEAVDETVATAFRQWLADGCQAEMAYMQNYEDKRLDPRLLVEGARTVISVALNYYPATKIPEGEYQIAWYAYGKDYHDVMKVKLKELFEFIQKEVSSSEAEITTPPVQGRIFCDTAPILERYWAWRSGLGWIGKNTQLIIPRSGSFFFLGEIIIDLEADSYDSPQRNQCGSCTRCLDACPTKALEGPFRLNSERCLSYLTIEYRGDLKPETGKKMGNKIYGCDECLKACPWNRFARPCRTAEFQPSPSLLSMRKDDWHSLSEEQYKNVFKGSAVKRAKYNGLMRNIQAIHSKSTRNNSTN</sequence>
<comment type="pathway">
    <text evidence="9">tRNA modification; tRNA-queuosine biosynthesis.</text>
</comment>
<feature type="binding site" evidence="9">
    <location>
        <position position="140"/>
    </location>
    <ligand>
        <name>cob(II)alamin</name>
        <dbReference type="ChEBI" id="CHEBI:16304"/>
    </ligand>
</feature>
<keyword evidence="14" id="KW-1185">Reference proteome</keyword>
<keyword evidence="6 9" id="KW-0560">Oxidoreductase</keyword>
<dbReference type="GO" id="GO:0008616">
    <property type="term" value="P:tRNA queuosine(34) biosynthetic process"/>
    <property type="evidence" value="ECO:0007669"/>
    <property type="project" value="UniProtKB-UniRule"/>
</dbReference>
<dbReference type="NCBIfam" id="TIGR00276">
    <property type="entry name" value="tRNA epoxyqueuosine(34) reductase QueG"/>
    <property type="match status" value="1"/>
</dbReference>
<keyword evidence="9" id="KW-0846">Cobalamin</keyword>
<feature type="binding site" evidence="9">
    <location>
        <position position="248"/>
    </location>
    <ligand>
        <name>[4Fe-4S] cluster</name>
        <dbReference type="ChEBI" id="CHEBI:49883"/>
        <label>2</label>
    </ligand>
</feature>
<feature type="binding site" evidence="9">
    <location>
        <position position="201"/>
    </location>
    <ligand>
        <name>[4Fe-4S] cluster</name>
        <dbReference type="ChEBI" id="CHEBI:49883"/>
        <label>1</label>
    </ligand>
</feature>
<evidence type="ECO:0000256" key="3">
    <source>
        <dbReference type="ARBA" id="ARBA00022694"/>
    </source>
</evidence>
<comment type="subunit">
    <text evidence="9">Monomer.</text>
</comment>
<dbReference type="Gene3D" id="3.30.70.20">
    <property type="match status" value="1"/>
</dbReference>
<dbReference type="InterPro" id="IPR017896">
    <property type="entry name" value="4Fe4S_Fe-S-bd"/>
</dbReference>
<dbReference type="InterPro" id="IPR017900">
    <property type="entry name" value="4Fe4S_Fe_S_CS"/>
</dbReference>
<evidence type="ECO:0000256" key="2">
    <source>
        <dbReference type="ARBA" id="ARBA00022490"/>
    </source>
</evidence>
<dbReference type="Pfam" id="PF08331">
    <property type="entry name" value="QueG_DUF1730"/>
    <property type="match status" value="1"/>
</dbReference>
<dbReference type="GO" id="GO:0051539">
    <property type="term" value="F:4 iron, 4 sulfur cluster binding"/>
    <property type="evidence" value="ECO:0007669"/>
    <property type="project" value="UniProtKB-KW"/>
</dbReference>
<evidence type="ECO:0000256" key="4">
    <source>
        <dbReference type="ARBA" id="ARBA00022723"/>
    </source>
</evidence>
<evidence type="ECO:0000256" key="5">
    <source>
        <dbReference type="ARBA" id="ARBA00022785"/>
    </source>
</evidence>
<evidence type="ECO:0000256" key="6">
    <source>
        <dbReference type="ARBA" id="ARBA00023002"/>
    </source>
</evidence>
<feature type="binding site" evidence="9">
    <location>
        <position position="195"/>
    </location>
    <ligand>
        <name>[4Fe-4S] cluster</name>
        <dbReference type="ChEBI" id="CHEBI:49883"/>
        <label>1</label>
    </ligand>
</feature>
<reference evidence="11 13" key="1">
    <citation type="submission" date="2015-09" db="EMBL/GenBank/DDBJ databases">
        <authorList>
            <consortium name="Pathogen Informatics"/>
        </authorList>
    </citation>
    <scope>NUCLEOTIDE SEQUENCE [LARGE SCALE GENOMIC DNA]</scope>
    <source>
        <strain evidence="11 13">2789STDY5834846</strain>
    </source>
</reference>
<feature type="binding site" evidence="9">
    <location>
        <position position="60"/>
    </location>
    <ligand>
        <name>cob(II)alamin</name>
        <dbReference type="ChEBI" id="CHEBI:16304"/>
    </ligand>
</feature>
<comment type="caution">
    <text evidence="9">Lacks conserved residue(s) required for the propagation of feature annotation.</text>
</comment>
<feature type="binding site" evidence="9">
    <location>
        <position position="255"/>
    </location>
    <ligand>
        <name>[4Fe-4S] cluster</name>
        <dbReference type="ChEBI" id="CHEBI:49883"/>
        <label>1</label>
    </ligand>
</feature>
<comment type="cofactor">
    <cofactor evidence="9">
        <name>cob(II)alamin</name>
        <dbReference type="ChEBI" id="CHEBI:16304"/>
    </cofactor>
</comment>
<evidence type="ECO:0000256" key="1">
    <source>
        <dbReference type="ARBA" id="ARBA00022485"/>
    </source>
</evidence>
<accession>A0A3E5GCA3</accession>
<feature type="active site" description="Proton donor" evidence="9">
    <location>
        <position position="140"/>
    </location>
</feature>
<evidence type="ECO:0000313" key="13">
    <source>
        <dbReference type="Proteomes" id="UP000095606"/>
    </source>
</evidence>
<evidence type="ECO:0000256" key="8">
    <source>
        <dbReference type="ARBA" id="ARBA00023014"/>
    </source>
</evidence>
<reference evidence="12" key="2">
    <citation type="submission" date="2022-08" db="EMBL/GenBank/DDBJ databases">
        <title>Genome Sequencing of Bacteroides fragilis Group Isolates with Nanopore Technology.</title>
        <authorList>
            <person name="Tisza M.J."/>
            <person name="Smith D."/>
            <person name="Dekker J.P."/>
        </authorList>
    </citation>
    <scope>NUCLEOTIDE SEQUENCE</scope>
    <source>
        <strain evidence="12">BFG-527</strain>
    </source>
</reference>
<comment type="subcellular location">
    <subcellularLocation>
        <location evidence="9">Cytoplasm</location>
    </subcellularLocation>
</comment>
<dbReference type="PANTHER" id="PTHR30002:SF4">
    <property type="entry name" value="EPOXYQUEUOSINE REDUCTASE"/>
    <property type="match status" value="1"/>
</dbReference>
<dbReference type="HAMAP" id="MF_00916">
    <property type="entry name" value="QueG"/>
    <property type="match status" value="1"/>
</dbReference>
<name>A0A3E5GCA3_9BACE</name>
<dbReference type="Pfam" id="PF13484">
    <property type="entry name" value="Fer4_16"/>
    <property type="match status" value="1"/>
</dbReference>
<keyword evidence="8 9" id="KW-0411">Iron-sulfur</keyword>
<dbReference type="GO" id="GO:0052693">
    <property type="term" value="F:epoxyqueuosine reductase activity"/>
    <property type="evidence" value="ECO:0007669"/>
    <property type="project" value="UniProtKB-UniRule"/>
</dbReference>
<evidence type="ECO:0000256" key="9">
    <source>
        <dbReference type="HAMAP-Rule" id="MF_00916"/>
    </source>
</evidence>
<dbReference type="InterPro" id="IPR004453">
    <property type="entry name" value="QueG"/>
</dbReference>
<dbReference type="UniPathway" id="UPA00392"/>
<feature type="binding site" evidence="9">
    <location>
        <position position="223"/>
    </location>
    <ligand>
        <name>cob(II)alamin</name>
        <dbReference type="ChEBI" id="CHEBI:16304"/>
    </ligand>
</feature>
<dbReference type="AlphaFoldDB" id="A0A3E5GCA3"/>
<dbReference type="RefSeq" id="WP_055269488.1">
    <property type="nucleotide sequence ID" value="NZ_CABMFH010000011.1"/>
</dbReference>